<feature type="compositionally biased region" description="Low complexity" evidence="1">
    <location>
        <begin position="330"/>
        <end position="346"/>
    </location>
</feature>
<feature type="region of interest" description="Disordered" evidence="1">
    <location>
        <begin position="443"/>
        <end position="472"/>
    </location>
</feature>
<dbReference type="AlphaFoldDB" id="A0A8J5X6J9"/>
<evidence type="ECO:0000256" key="1">
    <source>
        <dbReference type="SAM" id="MobiDB-lite"/>
    </source>
</evidence>
<comment type="caution">
    <text evidence="2">The sequence shown here is derived from an EMBL/GenBank/DDBJ whole genome shotgun (WGS) entry which is preliminary data.</text>
</comment>
<proteinExistence type="predicted"/>
<protein>
    <submittedName>
        <fullName evidence="2">Uncharacterized protein</fullName>
    </submittedName>
</protein>
<dbReference type="Proteomes" id="UP000751190">
    <property type="component" value="Unassembled WGS sequence"/>
</dbReference>
<keyword evidence="3" id="KW-1185">Reference proteome</keyword>
<accession>A0A8J5X6J9</accession>
<feature type="region of interest" description="Disordered" evidence="1">
    <location>
        <begin position="329"/>
        <end position="361"/>
    </location>
</feature>
<evidence type="ECO:0000313" key="3">
    <source>
        <dbReference type="Proteomes" id="UP000751190"/>
    </source>
</evidence>
<sequence length="505" mass="50968">MEDRWCNVSKTMFICPARLLDGLAAFLALPPTATLSIEAISAASLLVRIFIVQRAQGSTPLVDVAAGLAALSLDELSAELGTIVIAPARAIRVGCVDPAAANYDSLATDSELRACQYVLGDEDSTQSADVDDGDAPVVVQTRASTASPSDGGPLAPGAALAELFANDPGAMAALVLAILVATLCGCALCARCAHRRAIASVSQRTKDAILKAESEAAAATAAALAAAAEAAAATAAAGASAAACDEAVSGEARARNELATLAQAQQQAALCATVDCGRHEGAARPVPDRPVPDPGAARRRVKLPALSAYGGTLPACVIYSSPAAQPHRLAAASAHTHSAAPSAAPGSAGGSGSRGGSETPASALARFAARRRAERDGWPCAAAPCAHAATAGGAGAARARGGNGGDGDGRGDGACGGWALPAGRRRGQPRGCGGWWRLRLPHGRRRRQHDRAARQPVHIASAQGRRTSESNYDAAAPRPYLLFEMGTCGDPGVIGQRFEWASVGV</sequence>
<dbReference type="EMBL" id="JAGTXO010000079">
    <property type="protein sequence ID" value="KAG8457170.1"/>
    <property type="molecule type" value="Genomic_DNA"/>
</dbReference>
<reference evidence="2" key="1">
    <citation type="submission" date="2021-05" db="EMBL/GenBank/DDBJ databases">
        <title>The genome of the haptophyte Pavlova lutheri (Diacronema luteri, Pavlovales) - a model for lipid biosynthesis in eukaryotic algae.</title>
        <authorList>
            <person name="Hulatt C.J."/>
            <person name="Posewitz M.C."/>
        </authorList>
    </citation>
    <scope>NUCLEOTIDE SEQUENCE</scope>
    <source>
        <strain evidence="2">NIVA-4/92</strain>
    </source>
</reference>
<evidence type="ECO:0000313" key="2">
    <source>
        <dbReference type="EMBL" id="KAG8457170.1"/>
    </source>
</evidence>
<organism evidence="2 3">
    <name type="scientific">Diacronema lutheri</name>
    <name type="common">Unicellular marine alga</name>
    <name type="synonym">Monochrysis lutheri</name>
    <dbReference type="NCBI Taxonomy" id="2081491"/>
    <lineage>
        <taxon>Eukaryota</taxon>
        <taxon>Haptista</taxon>
        <taxon>Haptophyta</taxon>
        <taxon>Pavlovophyceae</taxon>
        <taxon>Pavlovales</taxon>
        <taxon>Pavlovaceae</taxon>
        <taxon>Diacronema</taxon>
    </lineage>
</organism>
<name>A0A8J5X6J9_DIALT</name>
<gene>
    <name evidence="2" type="ORF">KFE25_004387</name>
</gene>